<feature type="compositionally biased region" description="Basic and acidic residues" evidence="2">
    <location>
        <begin position="45"/>
        <end position="187"/>
    </location>
</feature>
<comment type="caution">
    <text evidence="5">The sequence shown here is derived from an EMBL/GenBank/DDBJ whole genome shotgun (WGS) entry which is preliminary data.</text>
</comment>
<dbReference type="RefSeq" id="WP_085417906.1">
    <property type="nucleotide sequence ID" value="NZ_CP091509.1"/>
</dbReference>
<reference evidence="5 6" key="1">
    <citation type="submission" date="2017-01" db="EMBL/GenBank/DDBJ databases">
        <authorList>
            <person name="Wolfgang W.J."/>
            <person name="Cole J."/>
            <person name="Wroblewski D."/>
            <person name="Mcginnis J."/>
            <person name="Musser K.A."/>
        </authorList>
    </citation>
    <scope>NUCLEOTIDE SEQUENCE [LARGE SCALE GENOMIC DNA]</scope>
    <source>
        <strain evidence="5 6">93087</strain>
    </source>
</reference>
<dbReference type="EMBL" id="MTAC01000004">
    <property type="protein sequence ID" value="OSI36349.1"/>
    <property type="molecule type" value="Genomic_DNA"/>
</dbReference>
<evidence type="ECO:0000259" key="4">
    <source>
        <dbReference type="Pfam" id="PF01298"/>
    </source>
</evidence>
<sequence>MKKLSLQTVAAVACALALNACSSGGGSTPSASSTPTPQQNQNQTEADKKAEAAKKAEELAKQKEAEAAKQAEELAKQQEAERKKAEEAKKAEELAKQQEAERKKAEEAKKAEELAKQQEAERKKAEEAKKAEELAKQQEAERKKAEEAKKAEELAKQQEAERKKAEELAKQQEAERKKAEEEAKKNQANDNPAPPAASSSFTDALAKGFIANHPRKDRADYMDPNKVGGIILSINNTGGTLTGQSPKTDTFDELMVNGTKIVLLGGSTDKLNLIGMRPLAQRDFPDGGYKAEGKGWVGSTGDERQGVFQNVRYGVYSVDGQSHLFVQGKPTLSMYLTSGRYSYDGHAVYGKDGQYRRAKTNAVVDFGKKTIDVTITPQGISGQIAPSPLKFGGVIKGNTFSGTQNNIETKGGFFGDGAADLGGVYHATGGEHAGYNGAYGASDRVRKND</sequence>
<evidence type="ECO:0000256" key="3">
    <source>
        <dbReference type="SAM" id="SignalP"/>
    </source>
</evidence>
<name>A0ABX3WQ22_9NEIS</name>
<accession>A0ABX3WQ22</accession>
<organism evidence="5 6">
    <name type="scientific">Neisseria dumasiana</name>
    <dbReference type="NCBI Taxonomy" id="1931275"/>
    <lineage>
        <taxon>Bacteria</taxon>
        <taxon>Pseudomonadati</taxon>
        <taxon>Pseudomonadota</taxon>
        <taxon>Betaproteobacteria</taxon>
        <taxon>Neisseriales</taxon>
        <taxon>Neisseriaceae</taxon>
        <taxon>Neisseria</taxon>
    </lineage>
</organism>
<proteinExistence type="predicted"/>
<evidence type="ECO:0000313" key="5">
    <source>
        <dbReference type="EMBL" id="OSI36349.1"/>
    </source>
</evidence>
<keyword evidence="6" id="KW-1185">Reference proteome</keyword>
<evidence type="ECO:0000256" key="2">
    <source>
        <dbReference type="SAM" id="MobiDB-lite"/>
    </source>
</evidence>
<feature type="compositionally biased region" description="Low complexity" evidence="2">
    <location>
        <begin position="20"/>
        <end position="44"/>
    </location>
</feature>
<evidence type="ECO:0000313" key="6">
    <source>
        <dbReference type="Proteomes" id="UP000193346"/>
    </source>
</evidence>
<dbReference type="Gene3D" id="2.40.160.90">
    <property type="match status" value="1"/>
</dbReference>
<feature type="domain" description="Transferrin-binding protein B C-lobe/N-lobe beta-barrel" evidence="4">
    <location>
        <begin position="338"/>
        <end position="442"/>
    </location>
</feature>
<evidence type="ECO:0000256" key="1">
    <source>
        <dbReference type="ARBA" id="ARBA00004442"/>
    </source>
</evidence>
<dbReference type="Pfam" id="PF01298">
    <property type="entry name" value="TbpB_B_D"/>
    <property type="match status" value="1"/>
</dbReference>
<gene>
    <name evidence="5" type="ORF">BV913_02570</name>
</gene>
<dbReference type="InterPro" id="IPR011250">
    <property type="entry name" value="OMP/PagP_B-barrel"/>
</dbReference>
<comment type="subcellular location">
    <subcellularLocation>
        <location evidence="1">Cell outer membrane</location>
    </subcellularLocation>
</comment>
<feature type="chain" id="PRO_5047230341" description="Transferrin-binding protein B C-lobe/N-lobe beta-barrel domain-containing protein" evidence="3">
    <location>
        <begin position="26"/>
        <end position="449"/>
    </location>
</feature>
<feature type="region of interest" description="Disordered" evidence="2">
    <location>
        <begin position="20"/>
        <end position="200"/>
    </location>
</feature>
<dbReference type="SUPFAM" id="SSF56925">
    <property type="entry name" value="OMPA-like"/>
    <property type="match status" value="1"/>
</dbReference>
<feature type="signal peptide" evidence="3">
    <location>
        <begin position="1"/>
        <end position="25"/>
    </location>
</feature>
<keyword evidence="3" id="KW-0732">Signal</keyword>
<dbReference type="Proteomes" id="UP000193346">
    <property type="component" value="Unassembled WGS sequence"/>
</dbReference>
<protein>
    <recommendedName>
        <fullName evidence="4">Transferrin-binding protein B C-lobe/N-lobe beta-barrel domain-containing protein</fullName>
    </recommendedName>
</protein>
<dbReference type="InterPro" id="IPR001677">
    <property type="entry name" value="TbpB_B_D"/>
</dbReference>